<dbReference type="EMBL" id="JANCYU010000042">
    <property type="protein sequence ID" value="KAK4526675.1"/>
    <property type="molecule type" value="Genomic_DNA"/>
</dbReference>
<reference evidence="3 4" key="1">
    <citation type="submission" date="2022-07" db="EMBL/GenBank/DDBJ databases">
        <title>Genome-wide signatures of adaptation to extreme environments.</title>
        <authorList>
            <person name="Cho C.H."/>
            <person name="Yoon H.S."/>
        </authorList>
    </citation>
    <scope>NUCLEOTIDE SEQUENCE [LARGE SCALE GENOMIC DNA]</scope>
    <source>
        <strain evidence="3 4">108.79 E11</strain>
    </source>
</reference>
<dbReference type="CDD" id="cd03426">
    <property type="entry name" value="NUDIX_CoAse_Nudt7"/>
    <property type="match status" value="1"/>
</dbReference>
<dbReference type="Proteomes" id="UP001300502">
    <property type="component" value="Unassembled WGS sequence"/>
</dbReference>
<dbReference type="InterPro" id="IPR020084">
    <property type="entry name" value="NUDIX_hydrolase_CS"/>
</dbReference>
<evidence type="ECO:0000256" key="1">
    <source>
        <dbReference type="ARBA" id="ARBA00022801"/>
    </source>
</evidence>
<feature type="domain" description="Nudix hydrolase" evidence="2">
    <location>
        <begin position="34"/>
        <end position="208"/>
    </location>
</feature>
<keyword evidence="1" id="KW-0378">Hydrolase</keyword>
<evidence type="ECO:0000313" key="3">
    <source>
        <dbReference type="EMBL" id="KAK4526675.1"/>
    </source>
</evidence>
<comment type="caution">
    <text evidence="3">The sequence shown here is derived from an EMBL/GenBank/DDBJ whole genome shotgun (WGS) entry which is preliminary data.</text>
</comment>
<dbReference type="InterPro" id="IPR045121">
    <property type="entry name" value="CoAse"/>
</dbReference>
<dbReference type="Pfam" id="PF00293">
    <property type="entry name" value="NUDIX"/>
    <property type="match status" value="1"/>
</dbReference>
<dbReference type="AlphaFoldDB" id="A0AAV9IGS8"/>
<dbReference type="PANTHER" id="PTHR12992">
    <property type="entry name" value="NUDIX HYDROLASE"/>
    <property type="match status" value="1"/>
</dbReference>
<dbReference type="InterPro" id="IPR015797">
    <property type="entry name" value="NUDIX_hydrolase-like_dom_sf"/>
</dbReference>
<dbReference type="PANTHER" id="PTHR12992:SF44">
    <property type="entry name" value="NUDIX HYDROLASE DOMAIN-CONTAINING PROTEIN"/>
    <property type="match status" value="1"/>
</dbReference>
<protein>
    <recommendedName>
        <fullName evidence="2">Nudix hydrolase domain-containing protein</fullName>
    </recommendedName>
</protein>
<organism evidence="3 4">
    <name type="scientific">Galdieria yellowstonensis</name>
    <dbReference type="NCBI Taxonomy" id="3028027"/>
    <lineage>
        <taxon>Eukaryota</taxon>
        <taxon>Rhodophyta</taxon>
        <taxon>Bangiophyceae</taxon>
        <taxon>Galdieriales</taxon>
        <taxon>Galdieriaceae</taxon>
        <taxon>Galdieria</taxon>
    </lineage>
</organism>
<evidence type="ECO:0000259" key="2">
    <source>
        <dbReference type="PROSITE" id="PS51462"/>
    </source>
</evidence>
<accession>A0AAV9IGS8</accession>
<dbReference type="SUPFAM" id="SSF55811">
    <property type="entry name" value="Nudix"/>
    <property type="match status" value="1"/>
</dbReference>
<dbReference type="PROSITE" id="PS00893">
    <property type="entry name" value="NUDIX_BOX"/>
    <property type="match status" value="1"/>
</dbReference>
<dbReference type="InterPro" id="IPR000086">
    <property type="entry name" value="NUDIX_hydrolase_dom"/>
</dbReference>
<keyword evidence="4" id="KW-1185">Reference proteome</keyword>
<dbReference type="PROSITE" id="PS51462">
    <property type="entry name" value="NUDIX"/>
    <property type="match status" value="1"/>
</dbReference>
<dbReference type="GO" id="GO:0010945">
    <property type="term" value="F:coenzyme A diphosphatase activity"/>
    <property type="evidence" value="ECO:0007669"/>
    <property type="project" value="InterPro"/>
</dbReference>
<proteinExistence type="predicted"/>
<dbReference type="Gene3D" id="3.90.79.10">
    <property type="entry name" value="Nucleoside Triphosphate Pyrophosphohydrolase"/>
    <property type="match status" value="1"/>
</dbReference>
<evidence type="ECO:0000313" key="4">
    <source>
        <dbReference type="Proteomes" id="UP001300502"/>
    </source>
</evidence>
<sequence length="299" mass="34352">MPREENVIVRQAWKLEKDLFYSLVSKSLKILPASRRAAVSIVLRFGSLSRDIPVDSTRSLLDFLQYIEVSGASNLQILYIQRAKQANDPWSGHIAFPGGRQEGNEKDIETAIRETKEEVGLDLGNWRHFICIGRLSDREIRLRNRSLNDSAYCAFVFLQLTAATPPLKLCPSEVASAFWVSLDTFLLYGDQLLCTKAIERKWDIWWFRWLSYLLPKSIYHWLALDRVYFSAIALKPWVVAMEYAKDGVIAAGRDDPLWLWGLTLAATSDLLESVMDKRLDHIFVTPANRLVSWWIPSKC</sequence>
<gene>
    <name evidence="3" type="ORF">GAYE_SCF26G4591</name>
</gene>
<name>A0AAV9IGS8_9RHOD</name>